<dbReference type="AlphaFoldDB" id="A0A4R0IXX0"/>
<accession>A0A4R0IXX0</accession>
<dbReference type="EMBL" id="SJKA01000005">
    <property type="protein sequence ID" value="TCC33665.1"/>
    <property type="molecule type" value="Genomic_DNA"/>
</dbReference>
<evidence type="ECO:0000313" key="2">
    <source>
        <dbReference type="Proteomes" id="UP000292695"/>
    </source>
</evidence>
<proteinExistence type="predicted"/>
<name>A0A4R0IXX0_9ACTN</name>
<keyword evidence="2" id="KW-1185">Reference proteome</keyword>
<gene>
    <name evidence="1" type="ORF">E0H50_17075</name>
</gene>
<organism evidence="1 2">
    <name type="scientific">Kribbella sindirgiensis</name>
    <dbReference type="NCBI Taxonomy" id="1124744"/>
    <lineage>
        <taxon>Bacteria</taxon>
        <taxon>Bacillati</taxon>
        <taxon>Actinomycetota</taxon>
        <taxon>Actinomycetes</taxon>
        <taxon>Propionibacteriales</taxon>
        <taxon>Kribbellaceae</taxon>
        <taxon>Kribbella</taxon>
    </lineage>
</organism>
<dbReference type="Proteomes" id="UP000292695">
    <property type="component" value="Unassembled WGS sequence"/>
</dbReference>
<dbReference type="RefSeq" id="WP_131289314.1">
    <property type="nucleotide sequence ID" value="NZ_SJKA01000005.1"/>
</dbReference>
<sequence>MAADSLHLPHLTVQQRPAKNMAARREGLLAVHEATSCVVLLDNNRMIEVAWPPGCSMGVRDGVPAVLDPYGEVVGRLGDNVVLGGGHVSPEAAHVTSRTGSARVFAVAGSRGLPTWPRPSAESCADSHDSAVVRRGVGRAG</sequence>
<comment type="caution">
    <text evidence="1">The sequence shown here is derived from an EMBL/GenBank/DDBJ whole genome shotgun (WGS) entry which is preliminary data.</text>
</comment>
<reference evidence="1 2" key="1">
    <citation type="submission" date="2019-02" db="EMBL/GenBank/DDBJ databases">
        <title>Kribbella capetownensis sp. nov. and Kribbella speibonae sp. nov., isolated from soil.</title>
        <authorList>
            <person name="Curtis S.M."/>
            <person name="Norton I."/>
            <person name="Everest G.J."/>
            <person name="Meyers P.R."/>
        </authorList>
    </citation>
    <scope>NUCLEOTIDE SEQUENCE [LARGE SCALE GENOMIC DNA]</scope>
    <source>
        <strain evidence="1 2">DSM 27082</strain>
    </source>
</reference>
<evidence type="ECO:0000313" key="1">
    <source>
        <dbReference type="EMBL" id="TCC33665.1"/>
    </source>
</evidence>
<dbReference type="OrthoDB" id="3827446at2"/>
<protein>
    <submittedName>
        <fullName evidence="1">Uncharacterized protein</fullName>
    </submittedName>
</protein>